<dbReference type="AlphaFoldDB" id="A0A922N1W9"/>
<name>A0A922N1W9_SPOEX</name>
<protein>
    <submittedName>
        <fullName evidence="2">Uncharacterized protein</fullName>
    </submittedName>
</protein>
<proteinExistence type="predicted"/>
<organism evidence="2 3">
    <name type="scientific">Spodoptera exigua</name>
    <name type="common">Beet armyworm</name>
    <name type="synonym">Noctua fulgens</name>
    <dbReference type="NCBI Taxonomy" id="7107"/>
    <lineage>
        <taxon>Eukaryota</taxon>
        <taxon>Metazoa</taxon>
        <taxon>Ecdysozoa</taxon>
        <taxon>Arthropoda</taxon>
        <taxon>Hexapoda</taxon>
        <taxon>Insecta</taxon>
        <taxon>Pterygota</taxon>
        <taxon>Neoptera</taxon>
        <taxon>Endopterygota</taxon>
        <taxon>Lepidoptera</taxon>
        <taxon>Glossata</taxon>
        <taxon>Ditrysia</taxon>
        <taxon>Noctuoidea</taxon>
        <taxon>Noctuidae</taxon>
        <taxon>Amphipyrinae</taxon>
        <taxon>Spodoptera</taxon>
    </lineage>
</organism>
<dbReference type="EMBL" id="JACEFF010000014">
    <property type="protein sequence ID" value="KAH9645750.1"/>
    <property type="molecule type" value="Genomic_DNA"/>
</dbReference>
<feature type="compositionally biased region" description="Low complexity" evidence="1">
    <location>
        <begin position="256"/>
        <end position="267"/>
    </location>
</feature>
<accession>A0A922N1W9</accession>
<evidence type="ECO:0000313" key="3">
    <source>
        <dbReference type="Proteomes" id="UP000814243"/>
    </source>
</evidence>
<reference evidence="2" key="1">
    <citation type="journal article" date="2021" name="G3 (Bethesda)">
        <title>Genome and transcriptome analysis of the beet armyworm Spodoptera exigua reveals targets for pest control. .</title>
        <authorList>
            <person name="Simon S."/>
            <person name="Breeschoten T."/>
            <person name="Jansen H.J."/>
            <person name="Dirks R.P."/>
            <person name="Schranz M.E."/>
            <person name="Ros V.I.D."/>
        </authorList>
    </citation>
    <scope>NUCLEOTIDE SEQUENCE</scope>
    <source>
        <strain evidence="2">TB_SE_WUR_2020</strain>
    </source>
</reference>
<evidence type="ECO:0000313" key="2">
    <source>
        <dbReference type="EMBL" id="KAH9645750.1"/>
    </source>
</evidence>
<feature type="region of interest" description="Disordered" evidence="1">
    <location>
        <begin position="255"/>
        <end position="310"/>
    </location>
</feature>
<gene>
    <name evidence="2" type="ORF">HF086_002677</name>
</gene>
<dbReference type="Proteomes" id="UP000814243">
    <property type="component" value="Unassembled WGS sequence"/>
</dbReference>
<comment type="caution">
    <text evidence="2">The sequence shown here is derived from an EMBL/GenBank/DDBJ whole genome shotgun (WGS) entry which is preliminary data.</text>
</comment>
<sequence length="378" mass="39966">MRIVRRGRARAGYMGHGVVVLAAAARALSAPDPLAHALRLAPPTQARWALFRDHTLRPLLHQLDTPLVRTHLLSAPFPTTLHAPRSPRPRFFVAGWLLPVRKHLRGEFLQCQEVEIMADTQAANYDVSTDQCVCVCILCVLCPVYYRCVVCVQFNDMVTAGSLYMPDDANADDANDVCGAVGSSAESADFIADGLGVDDEDKMTAAKSNFLELASQRFDDDKFCCAAWEAVPAESGGAAGAAPEGWAQFSDDNVLGAQDPFAPQPAGGAPPTPPALADDEFSPFWSYTESQGECRSEPAPAQPRQGSVTARPVAESGLEAGMRGLELGEAAAGPGAPRMDDACSVELANNLLTAMSAMSADAIANIVNANLTDAGPPS</sequence>
<evidence type="ECO:0000256" key="1">
    <source>
        <dbReference type="SAM" id="MobiDB-lite"/>
    </source>
</evidence>